<evidence type="ECO:0000256" key="5">
    <source>
        <dbReference type="ARBA" id="ARBA00023003"/>
    </source>
</evidence>
<gene>
    <name evidence="10" type="ORF">UFOVP221_99</name>
</gene>
<dbReference type="Gene3D" id="3.40.50.11780">
    <property type="match status" value="2"/>
</dbReference>
<comment type="similarity">
    <text evidence="1">Belongs to the myoviridae tail sheath protein family.</text>
</comment>
<dbReference type="PROSITE" id="PS51257">
    <property type="entry name" value="PROKAR_LIPOPROTEIN"/>
    <property type="match status" value="1"/>
</dbReference>
<evidence type="ECO:0000256" key="1">
    <source>
        <dbReference type="ARBA" id="ARBA00008005"/>
    </source>
</evidence>
<feature type="domain" description="Tail sheath protein C-terminal" evidence="9">
    <location>
        <begin position="413"/>
        <end position="515"/>
    </location>
</feature>
<dbReference type="GO" id="GO:0099000">
    <property type="term" value="P:symbiont genome ejection through host cell envelope, contractile tail mechanism"/>
    <property type="evidence" value="ECO:0007669"/>
    <property type="project" value="UniProtKB-KW"/>
</dbReference>
<evidence type="ECO:0000256" key="4">
    <source>
        <dbReference type="ARBA" id="ARBA00022766"/>
    </source>
</evidence>
<evidence type="ECO:0000313" key="10">
    <source>
        <dbReference type="EMBL" id="CAB5219602.1"/>
    </source>
</evidence>
<organism evidence="10">
    <name type="scientific">uncultured Caudovirales phage</name>
    <dbReference type="NCBI Taxonomy" id="2100421"/>
    <lineage>
        <taxon>Viruses</taxon>
        <taxon>Duplodnaviria</taxon>
        <taxon>Heunggongvirae</taxon>
        <taxon>Uroviricota</taxon>
        <taxon>Caudoviricetes</taxon>
        <taxon>Peduoviridae</taxon>
        <taxon>Maltschvirus</taxon>
        <taxon>Maltschvirus maltsch</taxon>
    </lineage>
</organism>
<evidence type="ECO:0000256" key="7">
    <source>
        <dbReference type="ARBA" id="ARBA00023296"/>
    </source>
</evidence>
<proteinExistence type="inferred from homology"/>
<keyword evidence="5" id="KW-1229">Viral tail sheath protein</keyword>
<dbReference type="Pfam" id="PF04984">
    <property type="entry name" value="Phage_sheath_1"/>
    <property type="match status" value="1"/>
</dbReference>
<name>A0A6J7WS96_9CAUD</name>
<dbReference type="PANTHER" id="PTHR35861">
    <property type="match status" value="1"/>
</dbReference>
<dbReference type="Pfam" id="PF17482">
    <property type="entry name" value="Phage_sheath_1C"/>
    <property type="match status" value="1"/>
</dbReference>
<protein>
    <submittedName>
        <fullName evidence="10">Phage tail sheath C-terminal domain containing protein</fullName>
    </submittedName>
</protein>
<keyword evidence="6" id="KW-1171">Viral genome ejection through host cell envelope</keyword>
<dbReference type="PANTHER" id="PTHR35861:SF1">
    <property type="entry name" value="PHAGE TAIL SHEATH PROTEIN"/>
    <property type="match status" value="1"/>
</dbReference>
<evidence type="ECO:0000256" key="6">
    <source>
        <dbReference type="ARBA" id="ARBA00023009"/>
    </source>
</evidence>
<dbReference type="InterPro" id="IPR035089">
    <property type="entry name" value="Phage_sheath_subtilisin"/>
</dbReference>
<evidence type="ECO:0000259" key="8">
    <source>
        <dbReference type="Pfam" id="PF04984"/>
    </source>
</evidence>
<sequence length="520" mass="54603">MTTGRPGVYVSERLLPAPITSTASANAAGACIGEFAQGPSEVTLVRSWYDFTNTFGGYNLAYPATIGVGEFFKNGGSELYVRRVLGTGAGKAAVDITDGTSPVCTVTAKEKGSAGTNLRVSTQKSRSTGTGGSTVYYYTLTVTREVGGLAGIADDVVLEQFTNVRFDSANSSDDVLQVTSSSKYITVSAVDRAKKPATTGAITTFALAGSGLDGLRASAANYTAVLDDFLYIERPLVLFAPEILNIVLYTHAAGEGGSPPAITGDGVTVQTALVSWAEQHDGFAVIDTPDGKTVDEALAHAASMGASSHAAVYYPNVYISDPLGRGASSIRLVGPAGAVAGLYLATDALRGPFKAPAGLNAGIGTAVATERKFTADQLDTLNSSQTPVNAIRNIPGSGVVVMGARTLLQDGTSNRYVSMRRSLIYIKKQLEQITQFAIFETNDERLWANLRTAVSVFLNEYRNQGGLRGTIPADAYYVKCDKENNVDSDIAQGIVNIEVGVALEYPAEFVAINLTQKTVS</sequence>
<evidence type="ECO:0000256" key="3">
    <source>
        <dbReference type="ARBA" id="ARBA00022732"/>
    </source>
</evidence>
<dbReference type="InterPro" id="IPR020287">
    <property type="entry name" value="Tail_sheath_C"/>
</dbReference>
<evidence type="ECO:0000259" key="9">
    <source>
        <dbReference type="Pfam" id="PF17482"/>
    </source>
</evidence>
<evidence type="ECO:0000256" key="2">
    <source>
        <dbReference type="ARBA" id="ARBA00022595"/>
    </source>
</evidence>
<keyword evidence="7" id="KW-1160">Virus entry into host cell</keyword>
<accession>A0A6J7WS96</accession>
<keyword evidence="3" id="KW-1227">Viral tail protein</keyword>
<reference evidence="10" key="1">
    <citation type="submission" date="2020-05" db="EMBL/GenBank/DDBJ databases">
        <authorList>
            <person name="Chiriac C."/>
            <person name="Salcher M."/>
            <person name="Ghai R."/>
            <person name="Kavagutti S V."/>
        </authorList>
    </citation>
    <scope>NUCLEOTIDE SEQUENCE</scope>
</reference>
<dbReference type="EMBL" id="LR798267">
    <property type="protein sequence ID" value="CAB5219602.1"/>
    <property type="molecule type" value="Genomic_DNA"/>
</dbReference>
<keyword evidence="2" id="KW-1162">Viral penetration into host cytoplasm</keyword>
<feature type="domain" description="Tail sheath protein subtilisin-like" evidence="8">
    <location>
        <begin position="267"/>
        <end position="407"/>
    </location>
</feature>
<dbReference type="InterPro" id="IPR052042">
    <property type="entry name" value="Tail_sheath_structural"/>
</dbReference>
<keyword evidence="4" id="KW-1242">Viral contractile tail ejection system</keyword>
<dbReference type="GO" id="GO:0098027">
    <property type="term" value="C:virus tail, sheath"/>
    <property type="evidence" value="ECO:0007669"/>
    <property type="project" value="UniProtKB-KW"/>
</dbReference>
<keyword evidence="5" id="KW-0946">Virion</keyword>